<feature type="compositionally biased region" description="Acidic residues" evidence="1">
    <location>
        <begin position="92"/>
        <end position="106"/>
    </location>
</feature>
<protein>
    <recommendedName>
        <fullName evidence="5">Lipoprotein</fullName>
    </recommendedName>
</protein>
<evidence type="ECO:0000313" key="4">
    <source>
        <dbReference type="Proteomes" id="UP000252100"/>
    </source>
</evidence>
<dbReference type="RefSeq" id="WP_114372483.1">
    <property type="nucleotide sequence ID" value="NZ_CP031092.1"/>
</dbReference>
<keyword evidence="4" id="KW-1185">Reference proteome</keyword>
<organism evidence="3 4">
    <name type="scientific">Salicibibacter kimchii</name>
    <dbReference type="NCBI Taxonomy" id="2099786"/>
    <lineage>
        <taxon>Bacteria</taxon>
        <taxon>Bacillati</taxon>
        <taxon>Bacillota</taxon>
        <taxon>Bacilli</taxon>
        <taxon>Bacillales</taxon>
        <taxon>Bacillaceae</taxon>
        <taxon>Salicibibacter</taxon>
    </lineage>
</organism>
<keyword evidence="2" id="KW-0732">Signal</keyword>
<dbReference type="EMBL" id="CP031092">
    <property type="protein sequence ID" value="AXF56050.1"/>
    <property type="molecule type" value="Genomic_DNA"/>
</dbReference>
<gene>
    <name evidence="3" type="ORF">DT065_08450</name>
</gene>
<name>A0A345BYL9_9BACI</name>
<evidence type="ECO:0000313" key="3">
    <source>
        <dbReference type="EMBL" id="AXF56050.1"/>
    </source>
</evidence>
<feature type="compositionally biased region" description="Acidic residues" evidence="1">
    <location>
        <begin position="68"/>
        <end position="77"/>
    </location>
</feature>
<feature type="chain" id="PRO_5039516805" description="Lipoprotein" evidence="2">
    <location>
        <begin position="21"/>
        <end position="226"/>
    </location>
</feature>
<dbReference type="Proteomes" id="UP000252100">
    <property type="component" value="Chromosome"/>
</dbReference>
<evidence type="ECO:0008006" key="5">
    <source>
        <dbReference type="Google" id="ProtNLM"/>
    </source>
</evidence>
<dbReference type="KEGG" id="rue:DT065_08450"/>
<dbReference type="PROSITE" id="PS51257">
    <property type="entry name" value="PROKAR_LIPOPROTEIN"/>
    <property type="match status" value="1"/>
</dbReference>
<dbReference type="OrthoDB" id="2136654at2"/>
<reference evidence="3 4" key="1">
    <citation type="journal article" date="2018" name="J. Microbiol.">
        <title>Salicibibacter kimchii gen. nov., sp. nov., a moderately halophilic and alkalitolerant bacterium in the family Bacillaceae, isolated from kimchi.</title>
        <authorList>
            <person name="Jang J.Y."/>
            <person name="Oh Y.J."/>
            <person name="Lim S.K."/>
            <person name="Park H.K."/>
            <person name="Lee C."/>
            <person name="Kim J.Y."/>
            <person name="Lee M.A."/>
            <person name="Choi H.J."/>
        </authorList>
    </citation>
    <scope>NUCLEOTIDE SEQUENCE [LARGE SCALE GENOMIC DNA]</scope>
    <source>
        <strain evidence="3 4">NKC1-1</strain>
    </source>
</reference>
<sequence length="226" mass="24963">MKKVLLSMAILFTTALLLMACSDDANQNESSDKTDTEGVSASQSEKDDDTEQSDQTDKEDASGSVLESESEEPETDDSDKTSSINESKDTNDQSESEESEALSEYSSEEIEYARIWLQLGENQDISELNVEHFPAGEPLNPDDETSANYPKGVVQLAGSRLVDGSVTYSSNGDGTINEYNVPLRWDGEYPAGEDFYKEIIEDTKQVSIDPVDDEKIENLIEILNMD</sequence>
<evidence type="ECO:0000256" key="1">
    <source>
        <dbReference type="SAM" id="MobiDB-lite"/>
    </source>
</evidence>
<proteinExistence type="predicted"/>
<feature type="signal peptide" evidence="2">
    <location>
        <begin position="1"/>
        <end position="20"/>
    </location>
</feature>
<accession>A0A345BYL9</accession>
<feature type="region of interest" description="Disordered" evidence="1">
    <location>
        <begin position="25"/>
        <end position="106"/>
    </location>
</feature>
<evidence type="ECO:0000256" key="2">
    <source>
        <dbReference type="SAM" id="SignalP"/>
    </source>
</evidence>
<dbReference type="AlphaFoldDB" id="A0A345BYL9"/>